<comment type="caution">
    <text evidence="1">The sequence shown here is derived from an EMBL/GenBank/DDBJ whole genome shotgun (WGS) entry which is preliminary data.</text>
</comment>
<accession>A0A9D4MKU5</accession>
<dbReference type="EMBL" id="JAIWYP010000001">
    <property type="protein sequence ID" value="KAH3877226.1"/>
    <property type="molecule type" value="Genomic_DNA"/>
</dbReference>
<sequence length="63" mass="7097">MGLKPYAASELQTSQPNPSLVSGYGVLLQDQEMLFDFIEDMVALNQTGQMCRLLWSYASCIRH</sequence>
<gene>
    <name evidence="1" type="ORF">DPMN_001088</name>
</gene>
<evidence type="ECO:0000313" key="2">
    <source>
        <dbReference type="Proteomes" id="UP000828390"/>
    </source>
</evidence>
<reference evidence="1" key="2">
    <citation type="submission" date="2020-11" db="EMBL/GenBank/DDBJ databases">
        <authorList>
            <person name="McCartney M.A."/>
            <person name="Auch B."/>
            <person name="Kono T."/>
            <person name="Mallez S."/>
            <person name="Becker A."/>
            <person name="Gohl D.M."/>
            <person name="Silverstein K.A.T."/>
            <person name="Koren S."/>
            <person name="Bechman K.B."/>
            <person name="Herman A."/>
            <person name="Abrahante J.E."/>
            <person name="Garbe J."/>
        </authorList>
    </citation>
    <scope>NUCLEOTIDE SEQUENCE</scope>
    <source>
        <strain evidence="1">Duluth1</strain>
        <tissue evidence="1">Whole animal</tissue>
    </source>
</reference>
<organism evidence="1 2">
    <name type="scientific">Dreissena polymorpha</name>
    <name type="common">Zebra mussel</name>
    <name type="synonym">Mytilus polymorpha</name>
    <dbReference type="NCBI Taxonomy" id="45954"/>
    <lineage>
        <taxon>Eukaryota</taxon>
        <taxon>Metazoa</taxon>
        <taxon>Spiralia</taxon>
        <taxon>Lophotrochozoa</taxon>
        <taxon>Mollusca</taxon>
        <taxon>Bivalvia</taxon>
        <taxon>Autobranchia</taxon>
        <taxon>Heteroconchia</taxon>
        <taxon>Euheterodonta</taxon>
        <taxon>Imparidentia</taxon>
        <taxon>Neoheterodontei</taxon>
        <taxon>Myida</taxon>
        <taxon>Dreissenoidea</taxon>
        <taxon>Dreissenidae</taxon>
        <taxon>Dreissena</taxon>
    </lineage>
</organism>
<reference evidence="1" key="1">
    <citation type="journal article" date="2019" name="bioRxiv">
        <title>The Genome of the Zebra Mussel, Dreissena polymorpha: A Resource for Invasive Species Research.</title>
        <authorList>
            <person name="McCartney M.A."/>
            <person name="Auch B."/>
            <person name="Kono T."/>
            <person name="Mallez S."/>
            <person name="Zhang Y."/>
            <person name="Obille A."/>
            <person name="Becker A."/>
            <person name="Abrahante J.E."/>
            <person name="Garbe J."/>
            <person name="Badalamenti J.P."/>
            <person name="Herman A."/>
            <person name="Mangelson H."/>
            <person name="Liachko I."/>
            <person name="Sullivan S."/>
            <person name="Sone E.D."/>
            <person name="Koren S."/>
            <person name="Silverstein K.A.T."/>
            <person name="Beckman K.B."/>
            <person name="Gohl D.M."/>
        </authorList>
    </citation>
    <scope>NUCLEOTIDE SEQUENCE</scope>
    <source>
        <strain evidence="1">Duluth1</strain>
        <tissue evidence="1">Whole animal</tissue>
    </source>
</reference>
<protein>
    <submittedName>
        <fullName evidence="1">Uncharacterized protein</fullName>
    </submittedName>
</protein>
<name>A0A9D4MKU5_DREPO</name>
<dbReference type="Proteomes" id="UP000828390">
    <property type="component" value="Unassembled WGS sequence"/>
</dbReference>
<keyword evidence="2" id="KW-1185">Reference proteome</keyword>
<proteinExistence type="predicted"/>
<dbReference type="AlphaFoldDB" id="A0A9D4MKU5"/>
<evidence type="ECO:0000313" key="1">
    <source>
        <dbReference type="EMBL" id="KAH3877226.1"/>
    </source>
</evidence>